<dbReference type="PROSITE" id="PS00829">
    <property type="entry name" value="GREAB_1"/>
    <property type="match status" value="1"/>
</dbReference>
<evidence type="ECO:0000256" key="1">
    <source>
        <dbReference type="ARBA" id="ARBA00008213"/>
    </source>
</evidence>
<gene>
    <name evidence="8 12" type="primary">greA</name>
    <name evidence="12" type="ORF">ACFODZ_05860</name>
</gene>
<dbReference type="NCBIfam" id="NF001261">
    <property type="entry name" value="PRK00226.1-2"/>
    <property type="match status" value="1"/>
</dbReference>
<evidence type="ECO:0000313" key="12">
    <source>
        <dbReference type="EMBL" id="MFC3193759.1"/>
    </source>
</evidence>
<evidence type="ECO:0000256" key="8">
    <source>
        <dbReference type="HAMAP-Rule" id="MF_00105"/>
    </source>
</evidence>
<evidence type="ECO:0000256" key="4">
    <source>
        <dbReference type="ARBA" id="ARBA00023125"/>
    </source>
</evidence>
<keyword evidence="12" id="KW-0251">Elongation factor</keyword>
<dbReference type="InterPro" id="IPR001437">
    <property type="entry name" value="Tscrpt_elong_fac_GreA/B_C"/>
</dbReference>
<dbReference type="PANTHER" id="PTHR30437">
    <property type="entry name" value="TRANSCRIPTION ELONGATION FACTOR GREA"/>
    <property type="match status" value="1"/>
</dbReference>
<dbReference type="SUPFAM" id="SSF54534">
    <property type="entry name" value="FKBP-like"/>
    <property type="match status" value="1"/>
</dbReference>
<dbReference type="NCBIfam" id="NF001263">
    <property type="entry name" value="PRK00226.1-4"/>
    <property type="match status" value="1"/>
</dbReference>
<dbReference type="EMBL" id="JBHRTS010000003">
    <property type="protein sequence ID" value="MFC3193759.1"/>
    <property type="molecule type" value="Genomic_DNA"/>
</dbReference>
<dbReference type="Proteomes" id="UP001595533">
    <property type="component" value="Unassembled WGS sequence"/>
</dbReference>
<organism evidence="12 13">
    <name type="scientific">Marinicella sediminis</name>
    <dbReference type="NCBI Taxonomy" id="1792834"/>
    <lineage>
        <taxon>Bacteria</taxon>
        <taxon>Pseudomonadati</taxon>
        <taxon>Pseudomonadota</taxon>
        <taxon>Gammaproteobacteria</taxon>
        <taxon>Lysobacterales</taxon>
        <taxon>Marinicellaceae</taxon>
        <taxon>Marinicella</taxon>
    </lineage>
</organism>
<dbReference type="Gene3D" id="1.10.287.180">
    <property type="entry name" value="Transcription elongation factor, GreA/GreB, N-terminal domain"/>
    <property type="match status" value="1"/>
</dbReference>
<dbReference type="Gene3D" id="3.10.50.30">
    <property type="entry name" value="Transcription elongation factor, GreA/GreB, C-terminal domain"/>
    <property type="match status" value="1"/>
</dbReference>
<evidence type="ECO:0000256" key="9">
    <source>
        <dbReference type="RuleBase" id="RU000556"/>
    </source>
</evidence>
<dbReference type="GO" id="GO:0003746">
    <property type="term" value="F:translation elongation factor activity"/>
    <property type="evidence" value="ECO:0007669"/>
    <property type="project" value="UniProtKB-KW"/>
</dbReference>
<accession>A0ABV7J6L5</accession>
<dbReference type="InterPro" id="IPR036805">
    <property type="entry name" value="Tscrpt_elong_fac_GreA/B_N_sf"/>
</dbReference>
<evidence type="ECO:0000256" key="7">
    <source>
        <dbReference type="ARBA" id="ARBA00030776"/>
    </source>
</evidence>
<dbReference type="PIRSF" id="PIRSF006092">
    <property type="entry name" value="GreA_GreB"/>
    <property type="match status" value="1"/>
</dbReference>
<keyword evidence="13" id="KW-1185">Reference proteome</keyword>
<evidence type="ECO:0000256" key="6">
    <source>
        <dbReference type="ARBA" id="ARBA00024916"/>
    </source>
</evidence>
<dbReference type="HAMAP" id="MF_00105">
    <property type="entry name" value="GreA_GreB"/>
    <property type="match status" value="1"/>
</dbReference>
<feature type="domain" description="Transcription elongation factor GreA/GreB C-terminal" evidence="10">
    <location>
        <begin position="84"/>
        <end position="157"/>
    </location>
</feature>
<feature type="domain" description="Transcription elongation factor GreA/GreB N-terminal" evidence="11">
    <location>
        <begin position="5"/>
        <end position="74"/>
    </location>
</feature>
<evidence type="ECO:0000313" key="13">
    <source>
        <dbReference type="Proteomes" id="UP001595533"/>
    </source>
</evidence>
<proteinExistence type="inferred from homology"/>
<comment type="similarity">
    <text evidence="1 8 9">Belongs to the GreA/GreB family.</text>
</comment>
<keyword evidence="5 8" id="KW-0804">Transcription</keyword>
<keyword evidence="3 8" id="KW-0805">Transcription regulation</keyword>
<reference evidence="13" key="1">
    <citation type="journal article" date="2019" name="Int. J. Syst. Evol. Microbiol.">
        <title>The Global Catalogue of Microorganisms (GCM) 10K type strain sequencing project: providing services to taxonomists for standard genome sequencing and annotation.</title>
        <authorList>
            <consortium name="The Broad Institute Genomics Platform"/>
            <consortium name="The Broad Institute Genome Sequencing Center for Infectious Disease"/>
            <person name="Wu L."/>
            <person name="Ma J."/>
        </authorList>
    </citation>
    <scope>NUCLEOTIDE SEQUENCE [LARGE SCALE GENOMIC DNA]</scope>
    <source>
        <strain evidence="13">KCTC 42953</strain>
    </source>
</reference>
<dbReference type="PROSITE" id="PS00830">
    <property type="entry name" value="GREAB_2"/>
    <property type="match status" value="1"/>
</dbReference>
<evidence type="ECO:0000256" key="3">
    <source>
        <dbReference type="ARBA" id="ARBA00023015"/>
    </source>
</evidence>
<evidence type="ECO:0000256" key="2">
    <source>
        <dbReference type="ARBA" id="ARBA00013729"/>
    </source>
</evidence>
<dbReference type="NCBIfam" id="NF001264">
    <property type="entry name" value="PRK00226.1-5"/>
    <property type="match status" value="1"/>
</dbReference>
<comment type="caution">
    <text evidence="12">The sequence shown here is derived from an EMBL/GenBank/DDBJ whole genome shotgun (WGS) entry which is preliminary data.</text>
</comment>
<dbReference type="InterPro" id="IPR022691">
    <property type="entry name" value="Tscrpt_elong_fac_GreA/B_N"/>
</dbReference>
<dbReference type="PANTHER" id="PTHR30437:SF4">
    <property type="entry name" value="TRANSCRIPTION ELONGATION FACTOR GREA"/>
    <property type="match status" value="1"/>
</dbReference>
<keyword evidence="4 8" id="KW-0238">DNA-binding</keyword>
<keyword evidence="12" id="KW-0648">Protein biosynthesis</keyword>
<dbReference type="InterPro" id="IPR028624">
    <property type="entry name" value="Tscrpt_elong_fac_GreA/B"/>
</dbReference>
<protein>
    <recommendedName>
        <fullName evidence="2 8">Transcription elongation factor GreA</fullName>
    </recommendedName>
    <alternativeName>
        <fullName evidence="7 8">Transcript cleavage factor GreA</fullName>
    </alternativeName>
</protein>
<dbReference type="NCBIfam" id="TIGR01462">
    <property type="entry name" value="greA"/>
    <property type="match status" value="1"/>
</dbReference>
<dbReference type="SUPFAM" id="SSF46557">
    <property type="entry name" value="GreA transcript cleavage protein, N-terminal domain"/>
    <property type="match status" value="1"/>
</dbReference>
<comment type="function">
    <text evidence="6 8 9">Necessary for efficient RNA polymerase transcription elongation past template-encoded arresting sites. The arresting sites in DNA have the property of trapping a certain fraction of elongating RNA polymerases that pass through, resulting in locked ternary complexes. Cleavage of the nascent transcript by cleavage factors such as GreA or GreB allows the resumption of elongation from the new 3'terminus. GreA releases sequences of 2 to 3 nucleotides.</text>
</comment>
<dbReference type="InterPro" id="IPR018151">
    <property type="entry name" value="TF_GreA/GreB_CS"/>
</dbReference>
<evidence type="ECO:0000259" key="11">
    <source>
        <dbReference type="Pfam" id="PF03449"/>
    </source>
</evidence>
<dbReference type="Pfam" id="PF03449">
    <property type="entry name" value="GreA_GreB_N"/>
    <property type="match status" value="1"/>
</dbReference>
<evidence type="ECO:0000259" key="10">
    <source>
        <dbReference type="Pfam" id="PF01272"/>
    </source>
</evidence>
<dbReference type="InterPro" id="IPR036953">
    <property type="entry name" value="GreA/GreB_C_sf"/>
</dbReference>
<dbReference type="InterPro" id="IPR023459">
    <property type="entry name" value="Tscrpt_elong_fac_GreA/B_fam"/>
</dbReference>
<dbReference type="RefSeq" id="WP_077411439.1">
    <property type="nucleotide sequence ID" value="NZ_JBHRTS010000003.1"/>
</dbReference>
<dbReference type="InterPro" id="IPR006359">
    <property type="entry name" value="Tscrpt_elong_fac_GreA"/>
</dbReference>
<sequence>MNRAPITQKGVELLKAELKRLKTVERPKIIDAVAEARAHGDLKENAEYHAAREQQSFTEGRIAELEGIISTAEVIDVSNLNVGDKVVFGATVVLEEDETGKEVTYQIVGDAEADIEAGKISISSPVARALIGKSVDDEIEVRAPGGDKVYFIEEIKYI</sequence>
<name>A0ABV7J6L5_9GAMM</name>
<evidence type="ECO:0000256" key="5">
    <source>
        <dbReference type="ARBA" id="ARBA00023163"/>
    </source>
</evidence>
<dbReference type="Pfam" id="PF01272">
    <property type="entry name" value="GreA_GreB"/>
    <property type="match status" value="1"/>
</dbReference>